<dbReference type="InterPro" id="IPR029058">
    <property type="entry name" value="AB_hydrolase_fold"/>
</dbReference>
<dbReference type="PANTHER" id="PTHR21661:SF35">
    <property type="entry name" value="EPOXIDE HYDROLASE"/>
    <property type="match status" value="1"/>
</dbReference>
<evidence type="ECO:0000313" key="6">
    <source>
        <dbReference type="EMBL" id="QQC92751.1"/>
    </source>
</evidence>
<evidence type="ECO:0000256" key="4">
    <source>
        <dbReference type="PIRSR" id="PIRSR001112-1"/>
    </source>
</evidence>
<organism evidence="6 7">
    <name type="scientific">Streptomyces alfalfae</name>
    <dbReference type="NCBI Taxonomy" id="1642299"/>
    <lineage>
        <taxon>Bacteria</taxon>
        <taxon>Bacillati</taxon>
        <taxon>Actinomycetota</taxon>
        <taxon>Actinomycetes</taxon>
        <taxon>Kitasatosporales</taxon>
        <taxon>Streptomycetaceae</taxon>
        <taxon>Streptomyces</taxon>
    </lineage>
</organism>
<dbReference type="InterPro" id="IPR000639">
    <property type="entry name" value="Epox_hydrolase-like"/>
</dbReference>
<keyword evidence="2" id="KW-0058">Aromatic hydrocarbons catabolism</keyword>
<dbReference type="GO" id="GO:0097176">
    <property type="term" value="P:epoxide metabolic process"/>
    <property type="evidence" value="ECO:0007669"/>
    <property type="project" value="TreeGrafter"/>
</dbReference>
<dbReference type="GO" id="GO:0004301">
    <property type="term" value="F:epoxide hydrolase activity"/>
    <property type="evidence" value="ECO:0007669"/>
    <property type="project" value="TreeGrafter"/>
</dbReference>
<dbReference type="InterPro" id="IPR010497">
    <property type="entry name" value="Epoxide_hydro_N"/>
</dbReference>
<feature type="domain" description="Epoxide hydrolase N-terminal" evidence="5">
    <location>
        <begin position="5"/>
        <end position="112"/>
    </location>
</feature>
<dbReference type="PIRSF" id="PIRSF001112">
    <property type="entry name" value="Epoxide_hydrolase"/>
    <property type="match status" value="1"/>
</dbReference>
<feature type="active site" description="Nucleophile" evidence="4">
    <location>
        <position position="181"/>
    </location>
</feature>
<dbReference type="AlphaFoldDB" id="A0A7T4PMB0"/>
<comment type="similarity">
    <text evidence="1">Belongs to the peptidase S33 family.</text>
</comment>
<proteinExistence type="inferred from homology"/>
<evidence type="ECO:0000256" key="3">
    <source>
        <dbReference type="ARBA" id="ARBA00022801"/>
    </source>
</evidence>
<sequence>MCADISPFRIQIPQGDLDGLHDRLGRTRSPYPVPGTESNWDHGIAPAYLAELARYWADGFDWRAHEARLNTFPQFLTEIDGQTIHHLHLRSPESNATPLLLNHSYPTSFVEFLQASGPLTDPRAHGADPTDAFHLVIPSLPGFAFSSPLSARGWNLERTALAFGELMSRLGYERFGVEGGDLGAGVTGRVASLLPDRVIGAHVHGDRLQLGMVGEDFPAPQGLGPQEQKELEAAQRSWSQMKGYRVLHSTAPNALSAGLADSPILQLAWIAEKFVQWANPATPISRDDVLITASLYWFTRTGPAAGDFYWELAHADDPGWGGASAVPMASSLFYSDPLVRKLLGPSDDTTFFREHAEGGHFPAFEVPEVFVDDIRAFFRTLRA</sequence>
<feature type="active site" description="Proton donor" evidence="4">
    <location>
        <position position="309"/>
    </location>
</feature>
<dbReference type="EMBL" id="CP065959">
    <property type="protein sequence ID" value="QQC92751.1"/>
    <property type="molecule type" value="Genomic_DNA"/>
</dbReference>
<gene>
    <name evidence="6" type="ORF">I8755_33585</name>
</gene>
<reference evidence="6 7" key="1">
    <citation type="submission" date="2020-12" db="EMBL/GenBank/DDBJ databases">
        <title>Identification and biosynthesis of polyene macrolides produced by Streptomyces alfalfae Men-myco-93-63.</title>
        <authorList>
            <person name="Liu D."/>
            <person name="Li Y."/>
            <person name="Liu L."/>
            <person name="Han X."/>
            <person name="Shen F."/>
        </authorList>
    </citation>
    <scope>NUCLEOTIDE SEQUENCE [LARGE SCALE GENOMIC DNA]</scope>
    <source>
        <strain evidence="6 7">Men-myco-93-63</strain>
    </source>
</reference>
<evidence type="ECO:0000256" key="2">
    <source>
        <dbReference type="ARBA" id="ARBA00022797"/>
    </source>
</evidence>
<dbReference type="InterPro" id="IPR016292">
    <property type="entry name" value="Epoxide_hydrolase"/>
</dbReference>
<protein>
    <submittedName>
        <fullName evidence="6">Epoxide hydrolase</fullName>
    </submittedName>
</protein>
<dbReference type="PANTHER" id="PTHR21661">
    <property type="entry name" value="EPOXIDE HYDROLASE 1-RELATED"/>
    <property type="match status" value="1"/>
</dbReference>
<evidence type="ECO:0000313" key="7">
    <source>
        <dbReference type="Proteomes" id="UP000596130"/>
    </source>
</evidence>
<feature type="active site" description="Proton acceptor" evidence="4">
    <location>
        <position position="360"/>
    </location>
</feature>
<dbReference type="Gene3D" id="3.40.50.1820">
    <property type="entry name" value="alpha/beta hydrolase"/>
    <property type="match status" value="1"/>
</dbReference>
<evidence type="ECO:0000256" key="1">
    <source>
        <dbReference type="ARBA" id="ARBA00010088"/>
    </source>
</evidence>
<dbReference type="Pfam" id="PF06441">
    <property type="entry name" value="EHN"/>
    <property type="match status" value="1"/>
</dbReference>
<dbReference type="RefSeq" id="WP_198504408.1">
    <property type="nucleotide sequence ID" value="NZ_CP065959.1"/>
</dbReference>
<keyword evidence="3 6" id="KW-0378">Hydrolase</keyword>
<dbReference type="PRINTS" id="PR00412">
    <property type="entry name" value="EPOXHYDRLASE"/>
</dbReference>
<name>A0A7T4PMB0_9ACTN</name>
<dbReference type="SUPFAM" id="SSF53474">
    <property type="entry name" value="alpha/beta-Hydrolases"/>
    <property type="match status" value="1"/>
</dbReference>
<evidence type="ECO:0000259" key="5">
    <source>
        <dbReference type="Pfam" id="PF06441"/>
    </source>
</evidence>
<dbReference type="Proteomes" id="UP000596130">
    <property type="component" value="Chromosome"/>
</dbReference>
<accession>A0A7T4PMB0</accession>